<dbReference type="EC" id="4.6.1.19" evidence="2"/>
<dbReference type="EMBL" id="KZ613941">
    <property type="protein sequence ID" value="PMD44739.1"/>
    <property type="molecule type" value="Genomic_DNA"/>
</dbReference>
<evidence type="ECO:0000313" key="9">
    <source>
        <dbReference type="EMBL" id="PMD44739.1"/>
    </source>
</evidence>
<name>A0A2J6S1T4_HYAVF</name>
<dbReference type="GO" id="GO:0033897">
    <property type="term" value="F:ribonuclease T2 activity"/>
    <property type="evidence" value="ECO:0007669"/>
    <property type="project" value="UniProtKB-EC"/>
</dbReference>
<organism evidence="9 10">
    <name type="scientific">Hyaloscypha variabilis (strain UAMH 11265 / GT02V1 / F)</name>
    <name type="common">Meliniomyces variabilis</name>
    <dbReference type="NCBI Taxonomy" id="1149755"/>
    <lineage>
        <taxon>Eukaryota</taxon>
        <taxon>Fungi</taxon>
        <taxon>Dikarya</taxon>
        <taxon>Ascomycota</taxon>
        <taxon>Pezizomycotina</taxon>
        <taxon>Leotiomycetes</taxon>
        <taxon>Helotiales</taxon>
        <taxon>Hyaloscyphaceae</taxon>
        <taxon>Hyaloscypha</taxon>
        <taxon>Hyaloscypha variabilis</taxon>
    </lineage>
</organism>
<dbReference type="InterPro" id="IPR033697">
    <property type="entry name" value="Ribonuclease_T2_eukaryotic"/>
</dbReference>
<evidence type="ECO:0000256" key="1">
    <source>
        <dbReference type="ARBA" id="ARBA00007469"/>
    </source>
</evidence>
<keyword evidence="3" id="KW-0540">Nuclease</keyword>
<keyword evidence="8" id="KW-0732">Signal</keyword>
<feature type="active site" evidence="5">
    <location>
        <position position="139"/>
    </location>
</feature>
<dbReference type="GO" id="GO:0003723">
    <property type="term" value="F:RNA binding"/>
    <property type="evidence" value="ECO:0007669"/>
    <property type="project" value="InterPro"/>
</dbReference>
<proteinExistence type="inferred from homology"/>
<evidence type="ECO:0000256" key="2">
    <source>
        <dbReference type="ARBA" id="ARBA00012571"/>
    </source>
</evidence>
<dbReference type="InterPro" id="IPR018188">
    <property type="entry name" value="RNase_T2_His_AS_1"/>
</dbReference>
<dbReference type="AlphaFoldDB" id="A0A2J6S1T4"/>
<dbReference type="PANTHER" id="PTHR11240:SF22">
    <property type="entry name" value="RIBONUCLEASE T2"/>
    <property type="match status" value="1"/>
</dbReference>
<dbReference type="GO" id="GO:0005576">
    <property type="term" value="C:extracellular region"/>
    <property type="evidence" value="ECO:0007669"/>
    <property type="project" value="TreeGrafter"/>
</dbReference>
<dbReference type="PROSITE" id="PS00531">
    <property type="entry name" value="RNASE_T2_2"/>
    <property type="match status" value="1"/>
</dbReference>
<dbReference type="GO" id="GO:0006401">
    <property type="term" value="P:RNA catabolic process"/>
    <property type="evidence" value="ECO:0007669"/>
    <property type="project" value="TreeGrafter"/>
</dbReference>
<feature type="chain" id="PRO_5014473733" description="ribonuclease T2" evidence="8">
    <location>
        <begin position="25"/>
        <end position="287"/>
    </location>
</feature>
<dbReference type="CDD" id="cd01061">
    <property type="entry name" value="RNase_T2_euk"/>
    <property type="match status" value="1"/>
</dbReference>
<feature type="signal peptide" evidence="8">
    <location>
        <begin position="1"/>
        <end position="24"/>
    </location>
</feature>
<gene>
    <name evidence="9" type="ORF">L207DRAFT_526032</name>
</gene>
<dbReference type="SUPFAM" id="SSF55895">
    <property type="entry name" value="Ribonuclease Rh-like"/>
    <property type="match status" value="1"/>
</dbReference>
<keyword evidence="4" id="KW-1015">Disulfide bond</keyword>
<keyword evidence="3" id="KW-0255">Endonuclease</keyword>
<evidence type="ECO:0000256" key="7">
    <source>
        <dbReference type="SAM" id="MobiDB-lite"/>
    </source>
</evidence>
<evidence type="ECO:0000256" key="4">
    <source>
        <dbReference type="ARBA" id="ARBA00023157"/>
    </source>
</evidence>
<dbReference type="PROSITE" id="PS00530">
    <property type="entry name" value="RNASE_T2_1"/>
    <property type="match status" value="1"/>
</dbReference>
<feature type="active site" evidence="5">
    <location>
        <position position="77"/>
    </location>
</feature>
<dbReference type="InterPro" id="IPR036430">
    <property type="entry name" value="RNase_T2-like_sf"/>
</dbReference>
<evidence type="ECO:0000256" key="3">
    <source>
        <dbReference type="ARBA" id="ARBA00022759"/>
    </source>
</evidence>
<evidence type="ECO:0000256" key="5">
    <source>
        <dbReference type="PIRSR" id="PIRSR633697-1"/>
    </source>
</evidence>
<dbReference type="Pfam" id="PF00445">
    <property type="entry name" value="Ribonuclease_T2"/>
    <property type="match status" value="1"/>
</dbReference>
<dbReference type="InterPro" id="IPR001568">
    <property type="entry name" value="RNase_T2-like"/>
</dbReference>
<keyword evidence="3" id="KW-0378">Hydrolase</keyword>
<evidence type="ECO:0000313" key="10">
    <source>
        <dbReference type="Proteomes" id="UP000235786"/>
    </source>
</evidence>
<reference evidence="9 10" key="1">
    <citation type="submission" date="2016-04" db="EMBL/GenBank/DDBJ databases">
        <title>A degradative enzymes factory behind the ericoid mycorrhizal symbiosis.</title>
        <authorList>
            <consortium name="DOE Joint Genome Institute"/>
            <person name="Martino E."/>
            <person name="Morin E."/>
            <person name="Grelet G."/>
            <person name="Kuo A."/>
            <person name="Kohler A."/>
            <person name="Daghino S."/>
            <person name="Barry K."/>
            <person name="Choi C."/>
            <person name="Cichocki N."/>
            <person name="Clum A."/>
            <person name="Copeland A."/>
            <person name="Hainaut M."/>
            <person name="Haridas S."/>
            <person name="Labutti K."/>
            <person name="Lindquist E."/>
            <person name="Lipzen A."/>
            <person name="Khouja H.-R."/>
            <person name="Murat C."/>
            <person name="Ohm R."/>
            <person name="Olson A."/>
            <person name="Spatafora J."/>
            <person name="Veneault-Fourrey C."/>
            <person name="Henrissat B."/>
            <person name="Grigoriev I."/>
            <person name="Martin F."/>
            <person name="Perotto S."/>
        </authorList>
    </citation>
    <scope>NUCLEOTIDE SEQUENCE [LARGE SCALE GENOMIC DNA]</scope>
    <source>
        <strain evidence="9 10">F</strain>
    </source>
</reference>
<dbReference type="PANTHER" id="PTHR11240">
    <property type="entry name" value="RIBONUCLEASE T2"/>
    <property type="match status" value="1"/>
</dbReference>
<protein>
    <recommendedName>
        <fullName evidence="2">ribonuclease T2</fullName>
        <ecNumber evidence="2">4.6.1.19</ecNumber>
    </recommendedName>
</protein>
<comment type="similarity">
    <text evidence="1 6">Belongs to the RNase T2 family.</text>
</comment>
<feature type="active site" evidence="5">
    <location>
        <position position="135"/>
    </location>
</feature>
<dbReference type="InterPro" id="IPR033130">
    <property type="entry name" value="RNase_T2_His_AS_2"/>
</dbReference>
<feature type="compositionally biased region" description="Basic and acidic residues" evidence="7">
    <location>
        <begin position="266"/>
        <end position="277"/>
    </location>
</feature>
<sequence length="287" mass="31747">MPSITKITRAALAAVALFLPLTHAGPHKHCKDTTRQLSCSGTSTNTCCISSPYGLFQQVQFWDTSPATGPPDSWTIHGLWPNACNGSYSEDCDSTRAYTNITELLIEDGQEEVLKFMKKYWISDDESDEAFWEHEWKTHGTCISTLEPECYEEYQTGEEAVDFFRTVVGLFRALPTYSWLAEANITPSATQSYPLASLNAVLGQAFGKPVVLLCQDTDVVYEIYYGFNTEGPVSDGNFIPAENEGSVTNCPDLVRYLPKGNSSSAGEERPSRSDVLEKGNSAKHHEL</sequence>
<evidence type="ECO:0000256" key="8">
    <source>
        <dbReference type="SAM" id="SignalP"/>
    </source>
</evidence>
<dbReference type="OrthoDB" id="435754at2759"/>
<evidence type="ECO:0000256" key="6">
    <source>
        <dbReference type="RuleBase" id="RU004328"/>
    </source>
</evidence>
<dbReference type="Proteomes" id="UP000235786">
    <property type="component" value="Unassembled WGS sequence"/>
</dbReference>
<keyword evidence="10" id="KW-1185">Reference proteome</keyword>
<feature type="region of interest" description="Disordered" evidence="7">
    <location>
        <begin position="258"/>
        <end position="287"/>
    </location>
</feature>
<accession>A0A2J6S1T4</accession>
<dbReference type="Gene3D" id="3.90.730.10">
    <property type="entry name" value="Ribonuclease T2-like"/>
    <property type="match status" value="1"/>
</dbReference>